<feature type="coiled-coil region" evidence="1">
    <location>
        <begin position="147"/>
        <end position="174"/>
    </location>
</feature>
<dbReference type="EMBL" id="BTSX01000001">
    <property type="protein sequence ID" value="GMS79123.1"/>
    <property type="molecule type" value="Genomic_DNA"/>
</dbReference>
<proteinExistence type="predicted"/>
<dbReference type="AlphaFoldDB" id="A0AAV5SEP4"/>
<evidence type="ECO:0000313" key="4">
    <source>
        <dbReference type="Proteomes" id="UP001432027"/>
    </source>
</evidence>
<keyword evidence="1" id="KW-0175">Coiled coil</keyword>
<sequence length="178" mass="19879">EWSTMPSSSGNRSEHRSRRQEKEQQPKRSRSRSSRMITDDEGSDTGHESQSQPIIAPFVPDRSQASSRHSMSRSGGTSDPLRLVSLLAELNVVASRIANAGSHCCVTTKKERDSMASALSDKDEALHEATKKVCHLEKKARIYKRSNELLVDRVTHLEEENELLQKKLAQAQSNNAGR</sequence>
<evidence type="ECO:0000313" key="3">
    <source>
        <dbReference type="EMBL" id="GMS79123.1"/>
    </source>
</evidence>
<evidence type="ECO:0000256" key="1">
    <source>
        <dbReference type="SAM" id="Coils"/>
    </source>
</evidence>
<dbReference type="Proteomes" id="UP001432027">
    <property type="component" value="Unassembled WGS sequence"/>
</dbReference>
<evidence type="ECO:0000256" key="2">
    <source>
        <dbReference type="SAM" id="MobiDB-lite"/>
    </source>
</evidence>
<protein>
    <submittedName>
        <fullName evidence="3">Uncharacterized protein</fullName>
    </submittedName>
</protein>
<name>A0AAV5SEP4_9BILA</name>
<comment type="caution">
    <text evidence="3">The sequence shown here is derived from an EMBL/GenBank/DDBJ whole genome shotgun (WGS) entry which is preliminary data.</text>
</comment>
<keyword evidence="4" id="KW-1185">Reference proteome</keyword>
<feature type="non-terminal residue" evidence="3">
    <location>
        <position position="1"/>
    </location>
</feature>
<organism evidence="3 4">
    <name type="scientific">Pristionchus entomophagus</name>
    <dbReference type="NCBI Taxonomy" id="358040"/>
    <lineage>
        <taxon>Eukaryota</taxon>
        <taxon>Metazoa</taxon>
        <taxon>Ecdysozoa</taxon>
        <taxon>Nematoda</taxon>
        <taxon>Chromadorea</taxon>
        <taxon>Rhabditida</taxon>
        <taxon>Rhabditina</taxon>
        <taxon>Diplogasteromorpha</taxon>
        <taxon>Diplogasteroidea</taxon>
        <taxon>Neodiplogasteridae</taxon>
        <taxon>Pristionchus</taxon>
    </lineage>
</organism>
<feature type="non-terminal residue" evidence="3">
    <location>
        <position position="178"/>
    </location>
</feature>
<gene>
    <name evidence="3" type="ORF">PENTCL1PPCAC_1298</name>
</gene>
<feature type="compositionally biased region" description="Polar residues" evidence="2">
    <location>
        <begin position="1"/>
        <end position="11"/>
    </location>
</feature>
<feature type="region of interest" description="Disordered" evidence="2">
    <location>
        <begin position="1"/>
        <end position="79"/>
    </location>
</feature>
<feature type="compositionally biased region" description="Low complexity" evidence="2">
    <location>
        <begin position="62"/>
        <end position="78"/>
    </location>
</feature>
<reference evidence="3" key="1">
    <citation type="submission" date="2023-10" db="EMBL/GenBank/DDBJ databases">
        <title>Genome assembly of Pristionchus species.</title>
        <authorList>
            <person name="Yoshida K."/>
            <person name="Sommer R.J."/>
        </authorList>
    </citation>
    <scope>NUCLEOTIDE SEQUENCE</scope>
    <source>
        <strain evidence="3">RS0144</strain>
    </source>
</reference>
<accession>A0AAV5SEP4</accession>